<evidence type="ECO:0000313" key="2">
    <source>
        <dbReference type="EMBL" id="CCD50064.1"/>
    </source>
</evidence>
<dbReference type="InParanoid" id="G2YE66"/>
<dbReference type="EMBL" id="FQ790322">
    <property type="protein sequence ID" value="CCD50064.1"/>
    <property type="molecule type" value="Genomic_DNA"/>
</dbReference>
<protein>
    <submittedName>
        <fullName evidence="2">Uncharacterized protein</fullName>
    </submittedName>
</protein>
<accession>G2YE66</accession>
<dbReference type="Proteomes" id="UP000008177">
    <property type="component" value="Unplaced contigs"/>
</dbReference>
<evidence type="ECO:0000313" key="3">
    <source>
        <dbReference type="Proteomes" id="UP000008177"/>
    </source>
</evidence>
<proteinExistence type="predicted"/>
<dbReference type="AlphaFoldDB" id="G2YE66"/>
<dbReference type="HOGENOM" id="CLU_2157999_0_0_1"/>
<name>G2YE66_BOTF4</name>
<reference evidence="3" key="1">
    <citation type="journal article" date="2011" name="PLoS Genet.">
        <title>Genomic analysis of the necrotrophic fungal pathogens Sclerotinia sclerotiorum and Botrytis cinerea.</title>
        <authorList>
            <person name="Amselem J."/>
            <person name="Cuomo C.A."/>
            <person name="van Kan J.A."/>
            <person name="Viaud M."/>
            <person name="Benito E.P."/>
            <person name="Couloux A."/>
            <person name="Coutinho P.M."/>
            <person name="de Vries R.P."/>
            <person name="Dyer P.S."/>
            <person name="Fillinger S."/>
            <person name="Fournier E."/>
            <person name="Gout L."/>
            <person name="Hahn M."/>
            <person name="Kohn L."/>
            <person name="Lapalu N."/>
            <person name="Plummer K.M."/>
            <person name="Pradier J.M."/>
            <person name="Quevillon E."/>
            <person name="Sharon A."/>
            <person name="Simon A."/>
            <person name="ten Have A."/>
            <person name="Tudzynski B."/>
            <person name="Tudzynski P."/>
            <person name="Wincker P."/>
            <person name="Andrew M."/>
            <person name="Anthouard V."/>
            <person name="Beever R.E."/>
            <person name="Beffa R."/>
            <person name="Benoit I."/>
            <person name="Bouzid O."/>
            <person name="Brault B."/>
            <person name="Chen Z."/>
            <person name="Choquer M."/>
            <person name="Collemare J."/>
            <person name="Cotton P."/>
            <person name="Danchin E.G."/>
            <person name="Da Silva C."/>
            <person name="Gautier A."/>
            <person name="Giraud C."/>
            <person name="Giraud T."/>
            <person name="Gonzalez C."/>
            <person name="Grossetete S."/>
            <person name="Guldener U."/>
            <person name="Henrissat B."/>
            <person name="Howlett B.J."/>
            <person name="Kodira C."/>
            <person name="Kretschmer M."/>
            <person name="Lappartient A."/>
            <person name="Leroch M."/>
            <person name="Levis C."/>
            <person name="Mauceli E."/>
            <person name="Neuveglise C."/>
            <person name="Oeser B."/>
            <person name="Pearson M."/>
            <person name="Poulain J."/>
            <person name="Poussereau N."/>
            <person name="Quesneville H."/>
            <person name="Rascle C."/>
            <person name="Schumacher J."/>
            <person name="Segurens B."/>
            <person name="Sexton A."/>
            <person name="Silva E."/>
            <person name="Sirven C."/>
            <person name="Soanes D.M."/>
            <person name="Talbot N.J."/>
            <person name="Templeton M."/>
            <person name="Yandava C."/>
            <person name="Yarden O."/>
            <person name="Zeng Q."/>
            <person name="Rollins J.A."/>
            <person name="Lebrun M.H."/>
            <person name="Dickman M."/>
        </authorList>
    </citation>
    <scope>NUCLEOTIDE SEQUENCE [LARGE SCALE GENOMIC DNA]</scope>
    <source>
        <strain evidence="3">T4</strain>
    </source>
</reference>
<evidence type="ECO:0000256" key="1">
    <source>
        <dbReference type="SAM" id="MobiDB-lite"/>
    </source>
</evidence>
<organism evidence="2 3">
    <name type="scientific">Botryotinia fuckeliana (strain T4)</name>
    <name type="common">Noble rot fungus</name>
    <name type="synonym">Botrytis cinerea</name>
    <dbReference type="NCBI Taxonomy" id="999810"/>
    <lineage>
        <taxon>Eukaryota</taxon>
        <taxon>Fungi</taxon>
        <taxon>Dikarya</taxon>
        <taxon>Ascomycota</taxon>
        <taxon>Pezizomycotina</taxon>
        <taxon>Leotiomycetes</taxon>
        <taxon>Helotiales</taxon>
        <taxon>Sclerotiniaceae</taxon>
        <taxon>Botrytis</taxon>
    </lineage>
</organism>
<feature type="region of interest" description="Disordered" evidence="1">
    <location>
        <begin position="1"/>
        <end position="28"/>
    </location>
</feature>
<sequence length="111" mass="12087">MTLTEPHGLGGDEISAATTQATPKSLGDLETESLDISNGDCHKLQADAICSRTSSPLSEFEKSPVLAMTPVQNLLKRPRPCTGQNSENPHSQRDSFGPEEIENMRPIKLRK</sequence>
<gene>
    <name evidence="2" type="ORF">BofuT4_P093360.1</name>
</gene>
<feature type="region of interest" description="Disordered" evidence="1">
    <location>
        <begin position="75"/>
        <end position="111"/>
    </location>
</feature>